<dbReference type="Proteomes" id="UP000663860">
    <property type="component" value="Unassembled WGS sequence"/>
</dbReference>
<name>A0A819Y0T1_9BILA</name>
<reference evidence="3" key="1">
    <citation type="submission" date="2021-02" db="EMBL/GenBank/DDBJ databases">
        <authorList>
            <person name="Nowell W R."/>
        </authorList>
    </citation>
    <scope>NUCLEOTIDE SEQUENCE</scope>
</reference>
<evidence type="ECO:0000313" key="2">
    <source>
        <dbReference type="EMBL" id="CAF0738082.1"/>
    </source>
</evidence>
<keyword evidence="1" id="KW-0812">Transmembrane</keyword>
<dbReference type="EMBL" id="CAJOBB010005868">
    <property type="protein sequence ID" value="CAF4143259.1"/>
    <property type="molecule type" value="Genomic_DNA"/>
</dbReference>
<sequence>MDLSQQQQQESTEEFHLSSAMNVNDNTYNHLETSQHMNQYPINKDSYPPSIVSIRIVHKYLPASPSPSCKIIIERQVPPPQKPQPIIIEKWLSYRASPKRRMIIESTPLISRSTQKTLLYVLIVIYIYAAQYGSQLASNEYGLNTMTKFVVGNNYTNMI</sequence>
<evidence type="ECO:0000256" key="1">
    <source>
        <dbReference type="SAM" id="Phobius"/>
    </source>
</evidence>
<feature type="transmembrane region" description="Helical" evidence="1">
    <location>
        <begin position="117"/>
        <end position="134"/>
    </location>
</feature>
<comment type="caution">
    <text evidence="3">The sequence shown here is derived from an EMBL/GenBank/DDBJ whole genome shotgun (WGS) entry which is preliminary data.</text>
</comment>
<dbReference type="EMBL" id="CAJNOE010000017">
    <property type="protein sequence ID" value="CAF0738082.1"/>
    <property type="molecule type" value="Genomic_DNA"/>
</dbReference>
<evidence type="ECO:0000313" key="3">
    <source>
        <dbReference type="EMBL" id="CAF4143259.1"/>
    </source>
</evidence>
<keyword evidence="1" id="KW-0472">Membrane</keyword>
<accession>A0A819Y0T1</accession>
<keyword evidence="1" id="KW-1133">Transmembrane helix</keyword>
<proteinExistence type="predicted"/>
<dbReference type="Proteomes" id="UP000663868">
    <property type="component" value="Unassembled WGS sequence"/>
</dbReference>
<protein>
    <submittedName>
        <fullName evidence="3">Uncharacterized protein</fullName>
    </submittedName>
</protein>
<dbReference type="AlphaFoldDB" id="A0A819Y0T1"/>
<organism evidence="3 4">
    <name type="scientific">Adineta steineri</name>
    <dbReference type="NCBI Taxonomy" id="433720"/>
    <lineage>
        <taxon>Eukaryota</taxon>
        <taxon>Metazoa</taxon>
        <taxon>Spiralia</taxon>
        <taxon>Gnathifera</taxon>
        <taxon>Rotifera</taxon>
        <taxon>Eurotatoria</taxon>
        <taxon>Bdelloidea</taxon>
        <taxon>Adinetida</taxon>
        <taxon>Adinetidae</taxon>
        <taxon>Adineta</taxon>
    </lineage>
</organism>
<gene>
    <name evidence="2" type="ORF">IZO911_LOCUS3354</name>
    <name evidence="3" type="ORF">KXQ929_LOCUS36828</name>
</gene>
<evidence type="ECO:0000313" key="4">
    <source>
        <dbReference type="Proteomes" id="UP000663868"/>
    </source>
</evidence>